<dbReference type="Gramene" id="LPERR05G09820.2">
    <property type="protein sequence ID" value="LPERR05G09820.2"/>
    <property type="gene ID" value="LPERR05G09820"/>
</dbReference>
<dbReference type="HOGENOM" id="CLU_2444049_0_0_1"/>
<keyword evidence="2" id="KW-1185">Reference proteome</keyword>
<dbReference type="EnsemblPlants" id="LPERR05G09820.4">
    <property type="protein sequence ID" value="LPERR05G09820.4"/>
    <property type="gene ID" value="LPERR05G09820"/>
</dbReference>
<dbReference type="Proteomes" id="UP000032180">
    <property type="component" value="Chromosome 5"/>
</dbReference>
<evidence type="ECO:0000313" key="2">
    <source>
        <dbReference type="Proteomes" id="UP000032180"/>
    </source>
</evidence>
<dbReference type="EnsemblPlants" id="LPERR05G09820.3">
    <property type="protein sequence ID" value="LPERR05G09820.3"/>
    <property type="gene ID" value="LPERR05G09820"/>
</dbReference>
<dbReference type="AlphaFoldDB" id="A0A0D9WFB4"/>
<sequence>MGLHGIRATDPWEFEHRQGVGEQFEHRQGVGEASGAVRIYLVVFTEEVRTTCSVKCQTGGQGMRGIFFPVFWAPHQAAGSVHGDSQFHNM</sequence>
<name>A0A0D9WFB4_9ORYZ</name>
<dbReference type="EnsemblPlants" id="LPERR05G09820.2">
    <property type="protein sequence ID" value="LPERR05G09820.2"/>
    <property type="gene ID" value="LPERR05G09820"/>
</dbReference>
<organism evidence="1 2">
    <name type="scientific">Leersia perrieri</name>
    <dbReference type="NCBI Taxonomy" id="77586"/>
    <lineage>
        <taxon>Eukaryota</taxon>
        <taxon>Viridiplantae</taxon>
        <taxon>Streptophyta</taxon>
        <taxon>Embryophyta</taxon>
        <taxon>Tracheophyta</taxon>
        <taxon>Spermatophyta</taxon>
        <taxon>Magnoliopsida</taxon>
        <taxon>Liliopsida</taxon>
        <taxon>Poales</taxon>
        <taxon>Poaceae</taxon>
        <taxon>BOP clade</taxon>
        <taxon>Oryzoideae</taxon>
        <taxon>Oryzeae</taxon>
        <taxon>Oryzinae</taxon>
        <taxon>Leersia</taxon>
    </lineage>
</organism>
<dbReference type="Gramene" id="LPERR05G09820.3">
    <property type="protein sequence ID" value="LPERR05G09820.3"/>
    <property type="gene ID" value="LPERR05G09820"/>
</dbReference>
<dbReference type="Gramene" id="LPERR05G09820.4">
    <property type="protein sequence ID" value="LPERR05G09820.4"/>
    <property type="gene ID" value="LPERR05G09820"/>
</dbReference>
<reference evidence="1 2" key="1">
    <citation type="submission" date="2012-08" db="EMBL/GenBank/DDBJ databases">
        <title>Oryza genome evolution.</title>
        <authorList>
            <person name="Wing R.A."/>
        </authorList>
    </citation>
    <scope>NUCLEOTIDE SEQUENCE</scope>
</reference>
<evidence type="ECO:0000313" key="1">
    <source>
        <dbReference type="EnsemblPlants" id="LPERR05G09820.4"/>
    </source>
</evidence>
<reference evidence="1" key="3">
    <citation type="submission" date="2015-04" db="UniProtKB">
        <authorList>
            <consortium name="EnsemblPlants"/>
        </authorList>
    </citation>
    <scope>IDENTIFICATION</scope>
</reference>
<protein>
    <submittedName>
        <fullName evidence="1">Uncharacterized protein</fullName>
    </submittedName>
</protein>
<proteinExistence type="predicted"/>
<accession>A0A0D9WFB4</accession>
<reference evidence="1 2" key="2">
    <citation type="submission" date="2013-12" db="EMBL/GenBank/DDBJ databases">
        <authorList>
            <person name="Yu Y."/>
            <person name="Lee S."/>
            <person name="de Baynast K."/>
            <person name="Wissotski M."/>
            <person name="Liu L."/>
            <person name="Talag J."/>
            <person name="Goicoechea J."/>
            <person name="Angelova A."/>
            <person name="Jetty R."/>
            <person name="Kudrna D."/>
            <person name="Golser W."/>
            <person name="Rivera L."/>
            <person name="Zhang J."/>
            <person name="Wing R."/>
        </authorList>
    </citation>
    <scope>NUCLEOTIDE SEQUENCE</scope>
</reference>